<gene>
    <name evidence="1" type="ORF">AYY18_16845</name>
</gene>
<sequence>MNNQSTNNMTTSKFVITAQPVCFVRSVTPLTSQIDISRIRTNEFCEPVYVAISDDVVRLSDDYITELQAQGVDKLSDSIQDIHDGLVDNGYNDDIIMLLRSEIRRCRSFAERLRKPSVQICDCDNCACTTSTCVLSDSVMVGHRNLCDSCSDKLRGGCLPTCSAYGKENGHA</sequence>
<proteinExistence type="predicted"/>
<dbReference type="AlphaFoldDB" id="A0A1B8HRC8"/>
<protein>
    <submittedName>
        <fullName evidence="1">Uncharacterized protein</fullName>
    </submittedName>
</protein>
<dbReference type="EMBL" id="LZEY01000008">
    <property type="protein sequence ID" value="OBU12192.1"/>
    <property type="molecule type" value="Genomic_DNA"/>
</dbReference>
<dbReference type="OrthoDB" id="9954552at2"/>
<dbReference type="RefSeq" id="WP_067400458.1">
    <property type="nucleotide sequence ID" value="NZ_LZEY01000008.1"/>
</dbReference>
<comment type="caution">
    <text evidence="1">The sequence shown here is derived from an EMBL/GenBank/DDBJ whole genome shotgun (WGS) entry which is preliminary data.</text>
</comment>
<evidence type="ECO:0000313" key="2">
    <source>
        <dbReference type="Proteomes" id="UP000092377"/>
    </source>
</evidence>
<organism evidence="1 2">
    <name type="scientific">Morganella psychrotolerans</name>
    <dbReference type="NCBI Taxonomy" id="368603"/>
    <lineage>
        <taxon>Bacteria</taxon>
        <taxon>Pseudomonadati</taxon>
        <taxon>Pseudomonadota</taxon>
        <taxon>Gammaproteobacteria</taxon>
        <taxon>Enterobacterales</taxon>
        <taxon>Morganellaceae</taxon>
        <taxon>Morganella</taxon>
    </lineage>
</organism>
<evidence type="ECO:0000313" key="1">
    <source>
        <dbReference type="EMBL" id="OBU12192.1"/>
    </source>
</evidence>
<keyword evidence="2" id="KW-1185">Reference proteome</keyword>
<dbReference type="Proteomes" id="UP000092377">
    <property type="component" value="Unassembled WGS sequence"/>
</dbReference>
<reference evidence="2" key="1">
    <citation type="submission" date="2016-06" db="EMBL/GenBank/DDBJ databases">
        <authorList>
            <person name="Butler K."/>
        </authorList>
    </citation>
    <scope>NUCLEOTIDE SEQUENCE [LARGE SCALE GENOMIC DNA]</scope>
    <source>
        <strain evidence="2">GCSL-Mp20</strain>
    </source>
</reference>
<accession>A0A1B8HRC8</accession>
<name>A0A1B8HRC8_9GAMM</name>